<keyword evidence="2" id="KW-0472">Membrane</keyword>
<keyword evidence="2" id="KW-1133">Transmembrane helix</keyword>
<feature type="transmembrane region" description="Helical" evidence="2">
    <location>
        <begin position="77"/>
        <end position="101"/>
    </location>
</feature>
<accession>A0A1Y1XHU8</accession>
<dbReference type="EMBL" id="MCFG01000037">
    <property type="protein sequence ID" value="ORX85338.1"/>
    <property type="molecule type" value="Genomic_DNA"/>
</dbReference>
<name>A0A1Y1XHU8_9FUNG</name>
<sequence length="251" mass="29380">MTSILSRNNITKCLKFFSNMFMIFVFSRVLRIRLDWIFISMATTVISLWLCARSLSAITKEINSKDIKFVNYRVEEAISFMLLSTLIYHFTILLMFVSFIRSPDTKYIVYKICYITIFELVPLIVSSALMFLRWKDNMKPALLKISNYVLLITLACLTGWVVYVFYILWGNELTLSLTKNYTPFILCVFCAVTVIIFGIISVFNIPNEEYENIYEIKKDFFAKMNNKTKTNNTNTNETSINEKNDEVKKDL</sequence>
<keyword evidence="2" id="KW-0812">Transmembrane</keyword>
<evidence type="ECO:0000313" key="4">
    <source>
        <dbReference type="Proteomes" id="UP000193944"/>
    </source>
</evidence>
<dbReference type="OrthoDB" id="2145678at2759"/>
<feature type="transmembrane region" description="Helical" evidence="2">
    <location>
        <begin position="107"/>
        <end position="133"/>
    </location>
</feature>
<evidence type="ECO:0000256" key="2">
    <source>
        <dbReference type="SAM" id="Phobius"/>
    </source>
</evidence>
<reference evidence="3 4" key="2">
    <citation type="submission" date="2016-08" db="EMBL/GenBank/DDBJ databases">
        <title>Pervasive Adenine N6-methylation of Active Genes in Fungi.</title>
        <authorList>
            <consortium name="DOE Joint Genome Institute"/>
            <person name="Mondo S.J."/>
            <person name="Dannebaum R.O."/>
            <person name="Kuo R.C."/>
            <person name="Labutti K."/>
            <person name="Haridas S."/>
            <person name="Kuo A."/>
            <person name="Salamov A."/>
            <person name="Ahrendt S.R."/>
            <person name="Lipzen A."/>
            <person name="Sullivan W."/>
            <person name="Andreopoulos W.B."/>
            <person name="Clum A."/>
            <person name="Lindquist E."/>
            <person name="Daum C."/>
            <person name="Ramamoorthy G.K."/>
            <person name="Gryganskyi A."/>
            <person name="Culley D."/>
            <person name="Magnuson J.K."/>
            <person name="James T.Y."/>
            <person name="O'Malley M.A."/>
            <person name="Stajich J.E."/>
            <person name="Spatafora J.W."/>
            <person name="Visel A."/>
            <person name="Grigoriev I.V."/>
        </authorList>
    </citation>
    <scope>NUCLEOTIDE SEQUENCE [LARGE SCALE GENOMIC DNA]</scope>
    <source>
        <strain evidence="3 4">S4</strain>
    </source>
</reference>
<evidence type="ECO:0000256" key="1">
    <source>
        <dbReference type="SAM" id="MobiDB-lite"/>
    </source>
</evidence>
<reference evidence="3 4" key="1">
    <citation type="submission" date="2016-08" db="EMBL/GenBank/DDBJ databases">
        <title>A Parts List for Fungal Cellulosomes Revealed by Comparative Genomics.</title>
        <authorList>
            <consortium name="DOE Joint Genome Institute"/>
            <person name="Haitjema C.H."/>
            <person name="Gilmore S.P."/>
            <person name="Henske J.K."/>
            <person name="Solomon K.V."/>
            <person name="De Groot R."/>
            <person name="Kuo A."/>
            <person name="Mondo S.J."/>
            <person name="Salamov A.A."/>
            <person name="Labutti K."/>
            <person name="Zhao Z."/>
            <person name="Chiniquy J."/>
            <person name="Barry K."/>
            <person name="Brewer H.M."/>
            <person name="Purvine S.O."/>
            <person name="Wright A.T."/>
            <person name="Boxma B."/>
            <person name="Van Alen T."/>
            <person name="Hackstein J.H."/>
            <person name="Baker S.E."/>
            <person name="Grigoriev I.V."/>
            <person name="O'Malley M.A."/>
        </authorList>
    </citation>
    <scope>NUCLEOTIDE SEQUENCE [LARGE SCALE GENOMIC DNA]</scope>
    <source>
        <strain evidence="3 4">S4</strain>
    </source>
</reference>
<dbReference type="AlphaFoldDB" id="A0A1Y1XHU8"/>
<dbReference type="Proteomes" id="UP000193944">
    <property type="component" value="Unassembled WGS sequence"/>
</dbReference>
<feature type="transmembrane region" description="Helical" evidence="2">
    <location>
        <begin position="36"/>
        <end position="56"/>
    </location>
</feature>
<protein>
    <submittedName>
        <fullName evidence="3">Uncharacterized protein</fullName>
    </submittedName>
</protein>
<feature type="transmembrane region" description="Helical" evidence="2">
    <location>
        <begin position="12"/>
        <end position="30"/>
    </location>
</feature>
<proteinExistence type="predicted"/>
<comment type="caution">
    <text evidence="3">The sequence shown here is derived from an EMBL/GenBank/DDBJ whole genome shotgun (WGS) entry which is preliminary data.</text>
</comment>
<feature type="region of interest" description="Disordered" evidence="1">
    <location>
        <begin position="231"/>
        <end position="251"/>
    </location>
</feature>
<evidence type="ECO:0000313" key="3">
    <source>
        <dbReference type="EMBL" id="ORX85338.1"/>
    </source>
</evidence>
<gene>
    <name evidence="3" type="ORF">BCR32DRAFT_265734</name>
</gene>
<organism evidence="3 4">
    <name type="scientific">Anaeromyces robustus</name>
    <dbReference type="NCBI Taxonomy" id="1754192"/>
    <lineage>
        <taxon>Eukaryota</taxon>
        <taxon>Fungi</taxon>
        <taxon>Fungi incertae sedis</taxon>
        <taxon>Chytridiomycota</taxon>
        <taxon>Chytridiomycota incertae sedis</taxon>
        <taxon>Neocallimastigomycetes</taxon>
        <taxon>Neocallimastigales</taxon>
        <taxon>Neocallimastigaceae</taxon>
        <taxon>Anaeromyces</taxon>
    </lineage>
</organism>
<feature type="compositionally biased region" description="Basic and acidic residues" evidence="1">
    <location>
        <begin position="240"/>
        <end position="251"/>
    </location>
</feature>
<keyword evidence="4" id="KW-1185">Reference proteome</keyword>
<feature type="transmembrane region" description="Helical" evidence="2">
    <location>
        <begin position="145"/>
        <end position="169"/>
    </location>
</feature>
<feature type="transmembrane region" description="Helical" evidence="2">
    <location>
        <begin position="181"/>
        <end position="203"/>
    </location>
</feature>